<sequence length="83" mass="9694">MTIRKTDQYKNYHEVRQVGRPGADRVVITPPTDTPRILRQPAIWRLACDLADRFAGETKAAENEQKRRSFAQKLLSKLIRRFV</sequence>
<name>A0A2H0XX14_UNCSA</name>
<gene>
    <name evidence="1" type="ORF">COT42_05400</name>
</gene>
<comment type="caution">
    <text evidence="1">The sequence shown here is derived from an EMBL/GenBank/DDBJ whole genome shotgun (WGS) entry which is preliminary data.</text>
</comment>
<dbReference type="AlphaFoldDB" id="A0A2H0XX14"/>
<organism evidence="1 2">
    <name type="scientific">Candidatus Saganbacteria bacterium CG08_land_8_20_14_0_20_45_16</name>
    <dbReference type="NCBI Taxonomy" id="2014293"/>
    <lineage>
        <taxon>Bacteria</taxon>
        <taxon>Bacillati</taxon>
        <taxon>Saganbacteria</taxon>
    </lineage>
</organism>
<evidence type="ECO:0000313" key="2">
    <source>
        <dbReference type="Proteomes" id="UP000231343"/>
    </source>
</evidence>
<proteinExistence type="predicted"/>
<dbReference type="EMBL" id="PEYM01000086">
    <property type="protein sequence ID" value="PIS29391.1"/>
    <property type="molecule type" value="Genomic_DNA"/>
</dbReference>
<accession>A0A2H0XX14</accession>
<protein>
    <submittedName>
        <fullName evidence="1">Uncharacterized protein</fullName>
    </submittedName>
</protein>
<dbReference type="Proteomes" id="UP000231343">
    <property type="component" value="Unassembled WGS sequence"/>
</dbReference>
<reference evidence="1 2" key="1">
    <citation type="submission" date="2017-09" db="EMBL/GenBank/DDBJ databases">
        <title>Depth-based differentiation of microbial function through sediment-hosted aquifers and enrichment of novel symbionts in the deep terrestrial subsurface.</title>
        <authorList>
            <person name="Probst A.J."/>
            <person name="Ladd B."/>
            <person name="Jarett J.K."/>
            <person name="Geller-Mcgrath D.E."/>
            <person name="Sieber C.M."/>
            <person name="Emerson J.B."/>
            <person name="Anantharaman K."/>
            <person name="Thomas B.C."/>
            <person name="Malmstrom R."/>
            <person name="Stieglmeier M."/>
            <person name="Klingl A."/>
            <person name="Woyke T."/>
            <person name="Ryan C.M."/>
            <person name="Banfield J.F."/>
        </authorList>
    </citation>
    <scope>NUCLEOTIDE SEQUENCE [LARGE SCALE GENOMIC DNA]</scope>
    <source>
        <strain evidence="1">CG08_land_8_20_14_0_20_45_16</strain>
    </source>
</reference>
<evidence type="ECO:0000313" key="1">
    <source>
        <dbReference type="EMBL" id="PIS29391.1"/>
    </source>
</evidence>